<organism evidence="3 4">
    <name type="scientific">Deefgea piscis</name>
    <dbReference type="NCBI Taxonomy" id="2739061"/>
    <lineage>
        <taxon>Bacteria</taxon>
        <taxon>Pseudomonadati</taxon>
        <taxon>Pseudomonadota</taxon>
        <taxon>Betaproteobacteria</taxon>
        <taxon>Neisseriales</taxon>
        <taxon>Chitinibacteraceae</taxon>
        <taxon>Deefgea</taxon>
    </lineage>
</organism>
<dbReference type="AlphaFoldDB" id="A0A6M8SP26"/>
<evidence type="ECO:0000256" key="2">
    <source>
        <dbReference type="SAM" id="SignalP"/>
    </source>
</evidence>
<dbReference type="KEGG" id="dee:HQN60_09750"/>
<proteinExistence type="predicted"/>
<dbReference type="GO" id="GO:0009279">
    <property type="term" value="C:cell outer membrane"/>
    <property type="evidence" value="ECO:0007669"/>
    <property type="project" value="TreeGrafter"/>
</dbReference>
<dbReference type="SUPFAM" id="SSF56935">
    <property type="entry name" value="Porins"/>
    <property type="match status" value="1"/>
</dbReference>
<dbReference type="PANTHER" id="PTHR38105:SF5">
    <property type="entry name" value="OUTER MEMBRANE PROTEIN"/>
    <property type="match status" value="1"/>
</dbReference>
<keyword evidence="3" id="KW-0675">Receptor</keyword>
<gene>
    <name evidence="3" type="ORF">HQN60_09750</name>
</gene>
<sequence length="234" mass="27143">MKIKYLVALACSAIAIQAHATSIDFRGGYKTGSEKYESRFLLSHEMANGFGGGVEYTMSNTSLPGEGIDQMNWTDTEFEVYYKHKLNAAVTLQPGFLVQTVKNKGEAYKAYVRANWEFAPTWRFDSRLRYDFKGWSEKDLNGKFEHDEVIRADFWLHKTLNEKTSGYYNFRMDHKLNDFEYVNNSSNYYEHNIGLGYKLTPSVRVYTEVGYLGETANKQQDAEWRVRFGSTYSF</sequence>
<keyword evidence="1 2" id="KW-0732">Signal</keyword>
<accession>A0A6M8SP26</accession>
<evidence type="ECO:0000313" key="3">
    <source>
        <dbReference type="EMBL" id="QKJ66955.1"/>
    </source>
</evidence>
<dbReference type="GO" id="GO:0015288">
    <property type="term" value="F:porin activity"/>
    <property type="evidence" value="ECO:0007669"/>
    <property type="project" value="TreeGrafter"/>
</dbReference>
<dbReference type="InterPro" id="IPR009331">
    <property type="entry name" value="Oligogalacturonate-sp_porin"/>
</dbReference>
<name>A0A6M8SP26_9NEIS</name>
<evidence type="ECO:0000256" key="1">
    <source>
        <dbReference type="ARBA" id="ARBA00022729"/>
    </source>
</evidence>
<dbReference type="GO" id="GO:0015772">
    <property type="term" value="P:oligosaccharide transport"/>
    <property type="evidence" value="ECO:0007669"/>
    <property type="project" value="TreeGrafter"/>
</dbReference>
<reference evidence="3 4" key="1">
    <citation type="submission" date="2020-05" db="EMBL/GenBank/DDBJ databases">
        <title>Complete genome sequence of Deefgea sp. D17.</title>
        <authorList>
            <person name="Bae J.-W."/>
            <person name="Han J.E."/>
        </authorList>
    </citation>
    <scope>NUCLEOTIDE SEQUENCE [LARGE SCALE GENOMIC DNA]</scope>
    <source>
        <strain evidence="3 4">D17</strain>
    </source>
</reference>
<dbReference type="RefSeq" id="WP_173533458.1">
    <property type="nucleotide sequence ID" value="NZ_CP054143.1"/>
</dbReference>
<dbReference type="Pfam" id="PF06178">
    <property type="entry name" value="KdgM"/>
    <property type="match status" value="1"/>
</dbReference>
<dbReference type="EMBL" id="CP054143">
    <property type="protein sequence ID" value="QKJ66955.1"/>
    <property type="molecule type" value="Genomic_DNA"/>
</dbReference>
<dbReference type="Gene3D" id="2.40.160.40">
    <property type="entry name" value="monomeric porin ompg"/>
    <property type="match status" value="1"/>
</dbReference>
<dbReference type="Proteomes" id="UP000504844">
    <property type="component" value="Chromosome"/>
</dbReference>
<feature type="signal peptide" evidence="2">
    <location>
        <begin position="1"/>
        <end position="20"/>
    </location>
</feature>
<keyword evidence="4" id="KW-1185">Reference proteome</keyword>
<protein>
    <submittedName>
        <fullName evidence="3">TonB-dependent receptor</fullName>
    </submittedName>
</protein>
<dbReference type="InterPro" id="IPR053713">
    <property type="entry name" value="Bact_OM_Channel_sf"/>
</dbReference>
<feature type="chain" id="PRO_5026869824" evidence="2">
    <location>
        <begin position="21"/>
        <end position="234"/>
    </location>
</feature>
<evidence type="ECO:0000313" key="4">
    <source>
        <dbReference type="Proteomes" id="UP000504844"/>
    </source>
</evidence>
<dbReference type="PANTHER" id="PTHR38105">
    <property type="entry name" value="OUTER MEMBRANE PROTEIN-RELATED-RELATED"/>
    <property type="match status" value="1"/>
</dbReference>